<evidence type="ECO:0008006" key="3">
    <source>
        <dbReference type="Google" id="ProtNLM"/>
    </source>
</evidence>
<comment type="caution">
    <text evidence="1">The sequence shown here is derived from an EMBL/GenBank/DDBJ whole genome shotgun (WGS) entry which is preliminary data.</text>
</comment>
<dbReference type="AlphaFoldDB" id="A0A2J9VJK5"/>
<evidence type="ECO:0000313" key="2">
    <source>
        <dbReference type="Proteomes" id="UP000053748"/>
    </source>
</evidence>
<proteinExistence type="predicted"/>
<evidence type="ECO:0000313" key="1">
    <source>
        <dbReference type="EMBL" id="PNM63975.1"/>
    </source>
</evidence>
<dbReference type="EMBL" id="LOSJ02000001">
    <property type="protein sequence ID" value="PNM63975.1"/>
    <property type="molecule type" value="Genomic_DNA"/>
</dbReference>
<dbReference type="Proteomes" id="UP000053748">
    <property type="component" value="Unassembled WGS sequence"/>
</dbReference>
<gene>
    <name evidence="1" type="ORF">AL544_003375</name>
</gene>
<organism evidence="1 2">
    <name type="scientific">Vibrio mimicus</name>
    <dbReference type="NCBI Taxonomy" id="674"/>
    <lineage>
        <taxon>Bacteria</taxon>
        <taxon>Pseudomonadati</taxon>
        <taxon>Pseudomonadota</taxon>
        <taxon>Gammaproteobacteria</taxon>
        <taxon>Vibrionales</taxon>
        <taxon>Vibrionaceae</taxon>
        <taxon>Vibrio</taxon>
    </lineage>
</organism>
<dbReference type="RefSeq" id="WP_000547691.1">
    <property type="nucleotide sequence ID" value="NZ_CAWMSS010000002.1"/>
</dbReference>
<sequence>MHIKKVGLLLAFTLAGCQSPEVVDAGYTYVPKQLHSSVIEYLKSEEFTNLSSPEESYYFNESESLVEVTLNAETDMMFVTPYLRNDLLNALCSGDDEWSIFMRNTGLGVKYILRDSLKRKQIGPWNTDACEYLEKNKSSSA</sequence>
<name>A0A2J9VJK5_VIBMI</name>
<reference evidence="1" key="1">
    <citation type="submission" date="2017-12" db="EMBL/GenBank/DDBJ databases">
        <title>FDA dAtabase for Regulatory Grade micrObial Sequences (FDA-ARGOS): Supporting development and validation of Infectious Disease Dx tests.</title>
        <authorList>
            <person name="Hoffmann M."/>
            <person name="Allard M."/>
            <person name="Evans P."/>
            <person name="Brown E."/>
            <person name="Tallon L.J."/>
            <person name="Sadzewicz L."/>
            <person name="Sengamalay N."/>
            <person name="Ott S."/>
            <person name="Godinez A."/>
            <person name="Nagaraj S."/>
            <person name="Vavikolanu K."/>
            <person name="Aluvathingal J."/>
            <person name="Nadendla S."/>
            <person name="Hobson J."/>
            <person name="Sichtig H."/>
        </authorList>
    </citation>
    <scope>NUCLEOTIDE SEQUENCE [LARGE SCALE GENOMIC DNA]</scope>
    <source>
        <strain evidence="1">FDAARGOS_113</strain>
    </source>
</reference>
<keyword evidence="2" id="KW-1185">Reference proteome</keyword>
<protein>
    <recommendedName>
        <fullName evidence="3">Lipoprotein</fullName>
    </recommendedName>
</protein>
<accession>A0A2J9VJK5</accession>
<dbReference type="PROSITE" id="PS51257">
    <property type="entry name" value="PROKAR_LIPOPROTEIN"/>
    <property type="match status" value="1"/>
</dbReference>